<dbReference type="RefSeq" id="WP_130023030.1">
    <property type="nucleotide sequence ID" value="NZ_SEWF01000036.1"/>
</dbReference>
<proteinExistence type="predicted"/>
<organism evidence="1 2">
    <name type="scientific">Emticicia agri</name>
    <dbReference type="NCBI Taxonomy" id="2492393"/>
    <lineage>
        <taxon>Bacteria</taxon>
        <taxon>Pseudomonadati</taxon>
        <taxon>Bacteroidota</taxon>
        <taxon>Cytophagia</taxon>
        <taxon>Cytophagales</taxon>
        <taxon>Leadbetterellaceae</taxon>
        <taxon>Emticicia</taxon>
    </lineage>
</organism>
<dbReference type="EMBL" id="SEWF01000036">
    <property type="protein sequence ID" value="RYU93811.1"/>
    <property type="molecule type" value="Genomic_DNA"/>
</dbReference>
<dbReference type="AlphaFoldDB" id="A0A4Q5LVP5"/>
<sequence>MKTTADQDSILYNLINQSVLKTFIRGGIYKGERPLDSTNEDIVISSTAISEGTLQAGVANVNVYIPKIYQNIGGKMQTIKDTARVAEVLAVAGEVLHEAYGSYYSLWTSRQGDYDEPDIKQTRLHFRIEFRLSNTN</sequence>
<evidence type="ECO:0008006" key="3">
    <source>
        <dbReference type="Google" id="ProtNLM"/>
    </source>
</evidence>
<evidence type="ECO:0000313" key="2">
    <source>
        <dbReference type="Proteomes" id="UP000293162"/>
    </source>
</evidence>
<evidence type="ECO:0000313" key="1">
    <source>
        <dbReference type="EMBL" id="RYU93811.1"/>
    </source>
</evidence>
<accession>A0A4Q5LVP5</accession>
<dbReference type="Proteomes" id="UP000293162">
    <property type="component" value="Unassembled WGS sequence"/>
</dbReference>
<protein>
    <recommendedName>
        <fullName evidence="3">DUF3168 domain-containing protein</fullName>
    </recommendedName>
</protein>
<keyword evidence="2" id="KW-1185">Reference proteome</keyword>
<comment type="caution">
    <text evidence="1">The sequence shown here is derived from an EMBL/GenBank/DDBJ whole genome shotgun (WGS) entry which is preliminary data.</text>
</comment>
<reference evidence="1 2" key="1">
    <citation type="submission" date="2019-02" db="EMBL/GenBank/DDBJ databases">
        <title>Bacterial novel species Emticicia sp. 17J42-9 isolated from soil.</title>
        <authorList>
            <person name="Jung H.-Y."/>
        </authorList>
    </citation>
    <scope>NUCLEOTIDE SEQUENCE [LARGE SCALE GENOMIC DNA]</scope>
    <source>
        <strain evidence="1 2">17J42-9</strain>
    </source>
</reference>
<gene>
    <name evidence="1" type="ORF">EWM59_20025</name>
</gene>
<name>A0A4Q5LVP5_9BACT</name>
<dbReference type="OrthoDB" id="1262402at2"/>